<sequence>MHRLISYRIMLIFDNALHHIHYIVFMQLIVLLTHVIQLLGVTMCSHDLILFVTIRDGTHVLSEDVVDDIPVNWNDIEVGGKSILTRCSCNVMCYCVNSCMYESLV</sequence>
<evidence type="ECO:0000256" key="1">
    <source>
        <dbReference type="SAM" id="Phobius"/>
    </source>
</evidence>
<reference evidence="2" key="1">
    <citation type="journal article" date="2023" name="Mol. Biol. Evol.">
        <title>Third-Generation Sequencing Reveals the Adaptive Role of the Epigenome in Three Deep-Sea Polychaetes.</title>
        <authorList>
            <person name="Perez M."/>
            <person name="Aroh O."/>
            <person name="Sun Y."/>
            <person name="Lan Y."/>
            <person name="Juniper S.K."/>
            <person name="Young C.R."/>
            <person name="Angers B."/>
            <person name="Qian P.Y."/>
        </authorList>
    </citation>
    <scope>NUCLEOTIDE SEQUENCE</scope>
    <source>
        <strain evidence="2">R07B-5</strain>
    </source>
</reference>
<keyword evidence="1" id="KW-0472">Membrane</keyword>
<comment type="caution">
    <text evidence="2">The sequence shown here is derived from an EMBL/GenBank/DDBJ whole genome shotgun (WGS) entry which is preliminary data.</text>
</comment>
<name>A0AAD9K371_RIDPI</name>
<organism evidence="2 3">
    <name type="scientific">Ridgeia piscesae</name>
    <name type="common">Tubeworm</name>
    <dbReference type="NCBI Taxonomy" id="27915"/>
    <lineage>
        <taxon>Eukaryota</taxon>
        <taxon>Metazoa</taxon>
        <taxon>Spiralia</taxon>
        <taxon>Lophotrochozoa</taxon>
        <taxon>Annelida</taxon>
        <taxon>Polychaeta</taxon>
        <taxon>Sedentaria</taxon>
        <taxon>Canalipalpata</taxon>
        <taxon>Sabellida</taxon>
        <taxon>Siboglinidae</taxon>
        <taxon>Ridgeia</taxon>
    </lineage>
</organism>
<gene>
    <name evidence="2" type="ORF">NP493_1432g00021</name>
</gene>
<dbReference type="EMBL" id="JAODUO010001431">
    <property type="protein sequence ID" value="KAK2164089.1"/>
    <property type="molecule type" value="Genomic_DNA"/>
</dbReference>
<dbReference type="Proteomes" id="UP001209878">
    <property type="component" value="Unassembled WGS sequence"/>
</dbReference>
<dbReference type="AlphaFoldDB" id="A0AAD9K371"/>
<feature type="transmembrane region" description="Helical" evidence="1">
    <location>
        <begin position="20"/>
        <end position="41"/>
    </location>
</feature>
<keyword evidence="3" id="KW-1185">Reference proteome</keyword>
<evidence type="ECO:0000313" key="3">
    <source>
        <dbReference type="Proteomes" id="UP001209878"/>
    </source>
</evidence>
<accession>A0AAD9K371</accession>
<keyword evidence="1" id="KW-0812">Transmembrane</keyword>
<proteinExistence type="predicted"/>
<protein>
    <submittedName>
        <fullName evidence="2">Uncharacterized protein</fullName>
    </submittedName>
</protein>
<keyword evidence="1" id="KW-1133">Transmembrane helix</keyword>
<evidence type="ECO:0000313" key="2">
    <source>
        <dbReference type="EMBL" id="KAK2164089.1"/>
    </source>
</evidence>